<evidence type="ECO:0000256" key="2">
    <source>
        <dbReference type="ARBA" id="ARBA00022448"/>
    </source>
</evidence>
<evidence type="ECO:0000256" key="9">
    <source>
        <dbReference type="ARBA" id="ARBA00023201"/>
    </source>
</evidence>
<evidence type="ECO:0000256" key="10">
    <source>
        <dbReference type="SAM" id="Phobius"/>
    </source>
</evidence>
<gene>
    <name evidence="12" type="ORF">GCM10009836_71220</name>
</gene>
<keyword evidence="9" id="KW-0739">Sodium transport</keyword>
<keyword evidence="6" id="KW-0915">Sodium</keyword>
<feature type="transmembrane region" description="Helical" evidence="10">
    <location>
        <begin position="419"/>
        <end position="443"/>
    </location>
</feature>
<evidence type="ECO:0000256" key="7">
    <source>
        <dbReference type="ARBA" id="ARBA00023065"/>
    </source>
</evidence>
<dbReference type="Pfam" id="PF00999">
    <property type="entry name" value="Na_H_Exchanger"/>
    <property type="match status" value="1"/>
</dbReference>
<keyword evidence="4 10" id="KW-0812">Transmembrane</keyword>
<accession>A0ABN2NPV5</accession>
<keyword evidence="2" id="KW-0813">Transport</keyword>
<dbReference type="InterPro" id="IPR006153">
    <property type="entry name" value="Cation/H_exchanger_TM"/>
</dbReference>
<feature type="transmembrane region" description="Helical" evidence="10">
    <location>
        <begin position="107"/>
        <end position="128"/>
    </location>
</feature>
<dbReference type="Proteomes" id="UP001500449">
    <property type="component" value="Unassembled WGS sequence"/>
</dbReference>
<evidence type="ECO:0000256" key="5">
    <source>
        <dbReference type="ARBA" id="ARBA00022989"/>
    </source>
</evidence>
<feature type="transmembrane region" description="Helical" evidence="10">
    <location>
        <begin position="264"/>
        <end position="283"/>
    </location>
</feature>
<organism evidence="12 13">
    <name type="scientific">Pseudonocardia ailaonensis</name>
    <dbReference type="NCBI Taxonomy" id="367279"/>
    <lineage>
        <taxon>Bacteria</taxon>
        <taxon>Bacillati</taxon>
        <taxon>Actinomycetota</taxon>
        <taxon>Actinomycetes</taxon>
        <taxon>Pseudonocardiales</taxon>
        <taxon>Pseudonocardiaceae</taxon>
        <taxon>Pseudonocardia</taxon>
    </lineage>
</organism>
<dbReference type="InterPro" id="IPR018422">
    <property type="entry name" value="Cation/H_exchanger_CPA1"/>
</dbReference>
<proteinExistence type="predicted"/>
<keyword evidence="5 10" id="KW-1133">Transmembrane helix</keyword>
<comment type="caution">
    <text evidence="12">The sequence shown here is derived from an EMBL/GenBank/DDBJ whole genome shotgun (WGS) entry which is preliminary data.</text>
</comment>
<keyword evidence="13" id="KW-1185">Reference proteome</keyword>
<feature type="transmembrane region" description="Helical" evidence="10">
    <location>
        <begin position="295"/>
        <end position="318"/>
    </location>
</feature>
<feature type="domain" description="Cation/H+ exchanger transmembrane" evidence="11">
    <location>
        <begin position="8"/>
        <end position="322"/>
    </location>
</feature>
<feature type="transmembrane region" description="Helical" evidence="10">
    <location>
        <begin position="81"/>
        <end position="101"/>
    </location>
</feature>
<keyword evidence="7" id="KW-0406">Ion transport</keyword>
<feature type="transmembrane region" description="Helical" evidence="10">
    <location>
        <begin position="21"/>
        <end position="43"/>
    </location>
</feature>
<feature type="transmembrane region" description="Helical" evidence="10">
    <location>
        <begin position="203"/>
        <end position="221"/>
    </location>
</feature>
<feature type="transmembrane region" description="Helical" evidence="10">
    <location>
        <begin position="149"/>
        <end position="169"/>
    </location>
</feature>
<dbReference type="PANTHER" id="PTHR10110:SF86">
    <property type="entry name" value="SODIUM_HYDROGEN EXCHANGER 7"/>
    <property type="match status" value="1"/>
</dbReference>
<feature type="transmembrane region" description="Helical" evidence="10">
    <location>
        <begin position="175"/>
        <end position="196"/>
    </location>
</feature>
<keyword evidence="8 10" id="KW-0472">Membrane</keyword>
<dbReference type="EMBL" id="BAAAQK010000029">
    <property type="protein sequence ID" value="GAA1879612.1"/>
    <property type="molecule type" value="Genomic_DNA"/>
</dbReference>
<comment type="subcellular location">
    <subcellularLocation>
        <location evidence="1">Cell membrane</location>
        <topology evidence="1">Multi-pass membrane protein</topology>
    </subcellularLocation>
</comment>
<reference evidence="12 13" key="1">
    <citation type="journal article" date="2019" name="Int. J. Syst. Evol. Microbiol.">
        <title>The Global Catalogue of Microorganisms (GCM) 10K type strain sequencing project: providing services to taxonomists for standard genome sequencing and annotation.</title>
        <authorList>
            <consortium name="The Broad Institute Genomics Platform"/>
            <consortium name="The Broad Institute Genome Sequencing Center for Infectious Disease"/>
            <person name="Wu L."/>
            <person name="Ma J."/>
        </authorList>
    </citation>
    <scope>NUCLEOTIDE SEQUENCE [LARGE SCALE GENOMIC DNA]</scope>
    <source>
        <strain evidence="12 13">JCM 16009</strain>
    </source>
</reference>
<feature type="transmembrane region" description="Helical" evidence="10">
    <location>
        <begin position="227"/>
        <end position="244"/>
    </location>
</feature>
<evidence type="ECO:0000259" key="11">
    <source>
        <dbReference type="Pfam" id="PF00999"/>
    </source>
</evidence>
<dbReference type="Gene3D" id="6.10.140.1330">
    <property type="match status" value="1"/>
</dbReference>
<dbReference type="PANTHER" id="PTHR10110">
    <property type="entry name" value="SODIUM/HYDROGEN EXCHANGER"/>
    <property type="match status" value="1"/>
</dbReference>
<evidence type="ECO:0000256" key="4">
    <source>
        <dbReference type="ARBA" id="ARBA00022692"/>
    </source>
</evidence>
<evidence type="ECO:0000256" key="3">
    <source>
        <dbReference type="ARBA" id="ARBA00022475"/>
    </source>
</evidence>
<evidence type="ECO:0000256" key="8">
    <source>
        <dbReference type="ARBA" id="ARBA00023136"/>
    </source>
</evidence>
<name>A0ABN2NPV5_9PSEU</name>
<evidence type="ECO:0000313" key="13">
    <source>
        <dbReference type="Proteomes" id="UP001500449"/>
    </source>
</evidence>
<evidence type="ECO:0000313" key="12">
    <source>
        <dbReference type="EMBL" id="GAA1879612.1"/>
    </source>
</evidence>
<sequence length="551" mass="58413">MGVVALVAIAVASMLSDRIRVAAPLVLVVVGLLVSLVPAVPRVEVDPEWILAGILPPLLFSSAVSMPAMDFRRDFGVISGLSVLLVVASTAVIGVVLHLLVPGLGLAGGFALGAILSPTDAVATSIVRRLGVAPRITTVLDGESLLNDATALVVLRAAIAATAVSVSVGGVFADFAIAVVVAVVVGLVVGKIGLIVRARVRQAPVSTVLSFVLPFAASVPAEQLGGSGLVAAVVAGLVTGQGAIKYLSPQNRLADRQNWRTVELVLEGAIFLIMGLELTTVVADLRDDGGSVLRGVGLAALALALTILVRAAFVTPLIGIQSRYARRSENLRPQLEGMGEKVVVGESFEFRGRTGKFDDPERAERFRNRLQLKIADIDYLLAEPIKVREGAVIVWAGMRGAVTLAAAQTLPEDMPLRSLLVFVAFLVASASLLIQGGTLAWFVRLVRPSAPDPEELAAERHELEARMRVAGIEVMERYRTHPLIAEFLERTADEAQRPDPADFRRLRLEMIEAQRETLIIARGEGVFAASALTVALENLDAEQISIELRGD</sequence>
<protein>
    <submittedName>
        <fullName evidence="12">Sodium:proton antiporter</fullName>
    </submittedName>
</protein>
<evidence type="ECO:0000256" key="1">
    <source>
        <dbReference type="ARBA" id="ARBA00004651"/>
    </source>
</evidence>
<feature type="transmembrane region" description="Helical" evidence="10">
    <location>
        <begin position="49"/>
        <end position="69"/>
    </location>
</feature>
<keyword evidence="3" id="KW-1003">Cell membrane</keyword>
<evidence type="ECO:0000256" key="6">
    <source>
        <dbReference type="ARBA" id="ARBA00023053"/>
    </source>
</evidence>